<accession>A0A9N8Z8D7</accession>
<evidence type="ECO:0000313" key="1">
    <source>
        <dbReference type="EMBL" id="CAG8480691.1"/>
    </source>
</evidence>
<sequence length="133" mass="14809">MTEFIINCNKELSLDLDATSVLDTTDLDATSVLDATDLDATFVLDATESNISHPIKWFEKIKDNISEILENLNLKSKKETIQFIEAPTLDTTKSSVSCHSKWFEKTKDSIAEYGFSAFENIKVIGKGVTSLII</sequence>
<dbReference type="EMBL" id="CAJVPZ010000958">
    <property type="protein sequence ID" value="CAG8480691.1"/>
    <property type="molecule type" value="Genomic_DNA"/>
</dbReference>
<dbReference type="AlphaFoldDB" id="A0A9N8Z8D7"/>
<protein>
    <submittedName>
        <fullName evidence="1">16928_t:CDS:1</fullName>
    </submittedName>
</protein>
<organism evidence="1 2">
    <name type="scientific">Racocetra fulgida</name>
    <dbReference type="NCBI Taxonomy" id="60492"/>
    <lineage>
        <taxon>Eukaryota</taxon>
        <taxon>Fungi</taxon>
        <taxon>Fungi incertae sedis</taxon>
        <taxon>Mucoromycota</taxon>
        <taxon>Glomeromycotina</taxon>
        <taxon>Glomeromycetes</taxon>
        <taxon>Diversisporales</taxon>
        <taxon>Gigasporaceae</taxon>
        <taxon>Racocetra</taxon>
    </lineage>
</organism>
<name>A0A9N8Z8D7_9GLOM</name>
<comment type="caution">
    <text evidence="1">The sequence shown here is derived from an EMBL/GenBank/DDBJ whole genome shotgun (WGS) entry which is preliminary data.</text>
</comment>
<dbReference type="Proteomes" id="UP000789396">
    <property type="component" value="Unassembled WGS sequence"/>
</dbReference>
<reference evidence="1" key="1">
    <citation type="submission" date="2021-06" db="EMBL/GenBank/DDBJ databases">
        <authorList>
            <person name="Kallberg Y."/>
            <person name="Tangrot J."/>
            <person name="Rosling A."/>
        </authorList>
    </citation>
    <scope>NUCLEOTIDE SEQUENCE</scope>
    <source>
        <strain evidence="1">IN212</strain>
    </source>
</reference>
<evidence type="ECO:0000313" key="2">
    <source>
        <dbReference type="Proteomes" id="UP000789396"/>
    </source>
</evidence>
<proteinExistence type="predicted"/>
<dbReference type="OrthoDB" id="10438648at2759"/>
<gene>
    <name evidence="1" type="ORF">RFULGI_LOCUS1527</name>
</gene>
<keyword evidence="2" id="KW-1185">Reference proteome</keyword>